<sequence>MQGSIELQNDGPGKVHSWHFHSLKEELFVVSGKVLLFWIDGDGYHQRACRSGTHIALPARTVHGSVAGAGGAVYIISPEGGRTAETTFLDGSEHPRPVPDFE</sequence>
<evidence type="ECO:0008006" key="3">
    <source>
        <dbReference type="Google" id="ProtNLM"/>
    </source>
</evidence>
<evidence type="ECO:0000313" key="1">
    <source>
        <dbReference type="EMBL" id="MDA2803521.1"/>
    </source>
</evidence>
<accession>A0ABT4TG12</accession>
<dbReference type="EMBL" id="JAQFWP010000003">
    <property type="protein sequence ID" value="MDA2803521.1"/>
    <property type="molecule type" value="Genomic_DNA"/>
</dbReference>
<dbReference type="Proteomes" id="UP001165685">
    <property type="component" value="Unassembled WGS sequence"/>
</dbReference>
<reference evidence="1" key="1">
    <citation type="submission" date="2023-01" db="EMBL/GenBank/DDBJ databases">
        <title>Draft genome sequence of Nocardiopsis sp. LSu2-4 isolated from halophytes.</title>
        <authorList>
            <person name="Duangmal K."/>
            <person name="Chantavorakit T."/>
        </authorList>
    </citation>
    <scope>NUCLEOTIDE SEQUENCE</scope>
    <source>
        <strain evidence="1">LSu2-4</strain>
    </source>
</reference>
<dbReference type="RefSeq" id="WP_270676010.1">
    <property type="nucleotide sequence ID" value="NZ_JAQFWP010000003.1"/>
</dbReference>
<organism evidence="1 2">
    <name type="scientific">Nocardiopsis suaedae</name>
    <dbReference type="NCBI Taxonomy" id="3018444"/>
    <lineage>
        <taxon>Bacteria</taxon>
        <taxon>Bacillati</taxon>
        <taxon>Actinomycetota</taxon>
        <taxon>Actinomycetes</taxon>
        <taxon>Streptosporangiales</taxon>
        <taxon>Nocardiopsidaceae</taxon>
        <taxon>Nocardiopsis</taxon>
    </lineage>
</organism>
<dbReference type="InterPro" id="IPR014710">
    <property type="entry name" value="RmlC-like_jellyroll"/>
</dbReference>
<proteinExistence type="predicted"/>
<dbReference type="SUPFAM" id="SSF51182">
    <property type="entry name" value="RmlC-like cupins"/>
    <property type="match status" value="1"/>
</dbReference>
<name>A0ABT4TG12_9ACTN</name>
<comment type="caution">
    <text evidence="1">The sequence shown here is derived from an EMBL/GenBank/DDBJ whole genome shotgun (WGS) entry which is preliminary data.</text>
</comment>
<dbReference type="Gene3D" id="2.60.120.10">
    <property type="entry name" value="Jelly Rolls"/>
    <property type="match status" value="1"/>
</dbReference>
<protein>
    <recommendedName>
        <fullName evidence="3">Cupin domain-containing protein</fullName>
    </recommendedName>
</protein>
<evidence type="ECO:0000313" key="2">
    <source>
        <dbReference type="Proteomes" id="UP001165685"/>
    </source>
</evidence>
<keyword evidence="2" id="KW-1185">Reference proteome</keyword>
<gene>
    <name evidence="1" type="ORF">O4U47_03285</name>
</gene>
<dbReference type="InterPro" id="IPR011051">
    <property type="entry name" value="RmlC_Cupin_sf"/>
</dbReference>